<feature type="transmembrane region" description="Helical" evidence="9">
    <location>
        <begin position="69"/>
        <end position="89"/>
    </location>
</feature>
<dbReference type="PANTHER" id="PTHR33908:SF3">
    <property type="entry name" value="UNDECAPRENYL PHOSPHATE-ALPHA-4-AMINO-4-DEOXY-L-ARABINOSE ARABINOSYL TRANSFERASE"/>
    <property type="match status" value="1"/>
</dbReference>
<dbReference type="HOGENOM" id="CLU_400553_0_0_0"/>
<dbReference type="KEGG" id="rca:Rcas_0029"/>
<reference evidence="11 12" key="1">
    <citation type="submission" date="2007-08" db="EMBL/GenBank/DDBJ databases">
        <title>Complete sequence of Roseiflexus castenholzii DSM 13941.</title>
        <authorList>
            <consortium name="US DOE Joint Genome Institute"/>
            <person name="Copeland A."/>
            <person name="Lucas S."/>
            <person name="Lapidus A."/>
            <person name="Barry K."/>
            <person name="Glavina del Rio T."/>
            <person name="Dalin E."/>
            <person name="Tice H."/>
            <person name="Pitluck S."/>
            <person name="Thompson L.S."/>
            <person name="Brettin T."/>
            <person name="Bruce D."/>
            <person name="Detter J.C."/>
            <person name="Han C."/>
            <person name="Tapia R."/>
            <person name="Schmutz J."/>
            <person name="Larimer F."/>
            <person name="Land M."/>
            <person name="Hauser L."/>
            <person name="Kyrpides N."/>
            <person name="Mikhailova N."/>
            <person name="Bryant D.A."/>
            <person name="Hanada S."/>
            <person name="Tsukatani Y."/>
            <person name="Richardson P."/>
        </authorList>
    </citation>
    <scope>NUCLEOTIDE SEQUENCE [LARGE SCALE GENOMIC DNA]</scope>
    <source>
        <strain evidence="12">DSM 13941 / HLO8</strain>
    </source>
</reference>
<keyword evidence="7 9" id="KW-0472">Membrane</keyword>
<dbReference type="Proteomes" id="UP000000263">
    <property type="component" value="Chromosome"/>
</dbReference>
<dbReference type="STRING" id="383372.Rcas_0029"/>
<evidence type="ECO:0000256" key="2">
    <source>
        <dbReference type="ARBA" id="ARBA00022475"/>
    </source>
</evidence>
<feature type="transmembrane region" description="Helical" evidence="9">
    <location>
        <begin position="546"/>
        <end position="565"/>
    </location>
</feature>
<evidence type="ECO:0000313" key="12">
    <source>
        <dbReference type="Proteomes" id="UP000000263"/>
    </source>
</evidence>
<dbReference type="GO" id="GO:0016763">
    <property type="term" value="F:pentosyltransferase activity"/>
    <property type="evidence" value="ECO:0007669"/>
    <property type="project" value="TreeGrafter"/>
</dbReference>
<feature type="transmembrane region" description="Helical" evidence="9">
    <location>
        <begin position="345"/>
        <end position="367"/>
    </location>
</feature>
<evidence type="ECO:0000259" key="10">
    <source>
        <dbReference type="Pfam" id="PF13231"/>
    </source>
</evidence>
<sequence length="687" mass="75276">MKSAAPTPPIVEDEDVTAANGSPSTEPIAAISDSRPRSYAGANLMVLLLATLALAWIGQTLLTITPPNLLAGIALLTLAGVAFVALEAWMPQRTMAEDPGVAPRFVVLLDRLPPFYLLFFLALVSSSIAFWCTATPALRPMPALIAWLASMGFFLIGTRYLEHPTDSHAQEEPWDRREMLAIAALTLLALALRLTFIDAIPQNFGGDEGEMGMEARGVLEGRITNPFVTGWLSHPTLWFFLQALSLSTLGNNVFGLRALSALIGTATVPLFYLFVRPLFGRGVAAGAATLLAVFHFHIHFSRLGVNNIVDPFLALSAFAAFFAAVRRSSSFALGWTGVICGVAQHFYMGSRLTPVVIAVLVAHLAIADRRRFRWLAPRLPLMVAGFLLGFGPLIAHFIADPSAFTARLAMVGVVQSGWLEQKLAEGVPLTQIIIDQARQSFGAYTFVPDRSAWYDPNIALLDSVSAVLLVPGVALALVNWRRSEWVLPIVWLTGAAILGGMLLVNTPESPRYVTTAPALCLLVMLALQHIANLADRAFRWTDHRRAFIIVVLVALLAGWNLNFYFRDYIPRRAYGWTNTEIVTKLAHYANAQPAPVYVYMFTPPRIFFGNGTIRFLAAGIKGIDVLDPVTDPAQIMPPPDGRRPLFIFLPEREAELTIVQQRFPGGTVERFQGEWEPVVLFIAYTPP</sequence>
<dbReference type="GO" id="GO:0005886">
    <property type="term" value="C:plasma membrane"/>
    <property type="evidence" value="ECO:0007669"/>
    <property type="project" value="UniProtKB-SubCell"/>
</dbReference>
<keyword evidence="12" id="KW-1185">Reference proteome</keyword>
<dbReference type="InterPro" id="IPR038731">
    <property type="entry name" value="RgtA/B/C-like"/>
</dbReference>
<feature type="domain" description="Glycosyltransferase RgtA/B/C/D-like" evidence="10">
    <location>
        <begin position="233"/>
        <end position="391"/>
    </location>
</feature>
<name>A7NFE6_ROSCS</name>
<evidence type="ECO:0000256" key="8">
    <source>
        <dbReference type="SAM" id="MobiDB-lite"/>
    </source>
</evidence>
<feature type="transmembrane region" description="Helical" evidence="9">
    <location>
        <begin position="379"/>
        <end position="399"/>
    </location>
</feature>
<evidence type="ECO:0000313" key="11">
    <source>
        <dbReference type="EMBL" id="ABU56168.1"/>
    </source>
</evidence>
<evidence type="ECO:0000256" key="5">
    <source>
        <dbReference type="ARBA" id="ARBA00022692"/>
    </source>
</evidence>
<feature type="transmembrane region" description="Helical" evidence="9">
    <location>
        <begin position="182"/>
        <end position="203"/>
    </location>
</feature>
<dbReference type="RefSeq" id="WP_011997574.1">
    <property type="nucleotide sequence ID" value="NC_009767.1"/>
</dbReference>
<feature type="transmembrane region" description="Helical" evidence="9">
    <location>
        <begin position="39"/>
        <end position="57"/>
    </location>
</feature>
<dbReference type="GO" id="GO:0010041">
    <property type="term" value="P:response to iron(III) ion"/>
    <property type="evidence" value="ECO:0007669"/>
    <property type="project" value="TreeGrafter"/>
</dbReference>
<dbReference type="PANTHER" id="PTHR33908">
    <property type="entry name" value="MANNOSYLTRANSFERASE YKCB-RELATED"/>
    <property type="match status" value="1"/>
</dbReference>
<evidence type="ECO:0000256" key="3">
    <source>
        <dbReference type="ARBA" id="ARBA00022676"/>
    </source>
</evidence>
<evidence type="ECO:0000256" key="1">
    <source>
        <dbReference type="ARBA" id="ARBA00004651"/>
    </source>
</evidence>
<feature type="transmembrane region" description="Helical" evidence="9">
    <location>
        <begin position="144"/>
        <end position="161"/>
    </location>
</feature>
<feature type="transmembrane region" description="Helical" evidence="9">
    <location>
        <begin position="278"/>
        <end position="296"/>
    </location>
</feature>
<protein>
    <submittedName>
        <fullName evidence="11">Glycosyl transferase, family 39</fullName>
    </submittedName>
</protein>
<keyword evidence="6 9" id="KW-1133">Transmembrane helix</keyword>
<feature type="transmembrane region" description="Helical" evidence="9">
    <location>
        <begin position="485"/>
        <end position="504"/>
    </location>
</feature>
<dbReference type="eggNOG" id="COG1807">
    <property type="taxonomic scope" value="Bacteria"/>
</dbReference>
<dbReference type="InterPro" id="IPR050297">
    <property type="entry name" value="LipidA_mod_glycosyltrf_83"/>
</dbReference>
<evidence type="ECO:0000256" key="4">
    <source>
        <dbReference type="ARBA" id="ARBA00022679"/>
    </source>
</evidence>
<proteinExistence type="predicted"/>
<comment type="subcellular location">
    <subcellularLocation>
        <location evidence="1">Cell membrane</location>
        <topology evidence="1">Multi-pass membrane protein</topology>
    </subcellularLocation>
</comment>
<feature type="transmembrane region" description="Helical" evidence="9">
    <location>
        <begin position="458"/>
        <end position="478"/>
    </location>
</feature>
<dbReference type="GO" id="GO:0009103">
    <property type="term" value="P:lipopolysaccharide biosynthetic process"/>
    <property type="evidence" value="ECO:0007669"/>
    <property type="project" value="UniProtKB-ARBA"/>
</dbReference>
<keyword evidence="3" id="KW-0328">Glycosyltransferase</keyword>
<feature type="transmembrane region" description="Helical" evidence="9">
    <location>
        <begin position="253"/>
        <end position="272"/>
    </location>
</feature>
<dbReference type="OrthoDB" id="136622at2"/>
<feature type="region of interest" description="Disordered" evidence="8">
    <location>
        <begin position="1"/>
        <end position="28"/>
    </location>
</feature>
<feature type="transmembrane region" description="Helical" evidence="9">
    <location>
        <begin position="223"/>
        <end position="241"/>
    </location>
</feature>
<dbReference type="EMBL" id="CP000804">
    <property type="protein sequence ID" value="ABU56168.1"/>
    <property type="molecule type" value="Genomic_DNA"/>
</dbReference>
<feature type="transmembrane region" description="Helical" evidence="9">
    <location>
        <begin position="516"/>
        <end position="534"/>
    </location>
</feature>
<gene>
    <name evidence="11" type="ordered locus">Rcas_0029</name>
</gene>
<evidence type="ECO:0000256" key="9">
    <source>
        <dbReference type="SAM" id="Phobius"/>
    </source>
</evidence>
<organism evidence="11 12">
    <name type="scientific">Roseiflexus castenholzii (strain DSM 13941 / HLO8)</name>
    <dbReference type="NCBI Taxonomy" id="383372"/>
    <lineage>
        <taxon>Bacteria</taxon>
        <taxon>Bacillati</taxon>
        <taxon>Chloroflexota</taxon>
        <taxon>Chloroflexia</taxon>
        <taxon>Chloroflexales</taxon>
        <taxon>Roseiflexineae</taxon>
        <taxon>Roseiflexaceae</taxon>
        <taxon>Roseiflexus</taxon>
    </lineage>
</organism>
<dbReference type="AlphaFoldDB" id="A7NFE6"/>
<dbReference type="Pfam" id="PF13231">
    <property type="entry name" value="PMT_2"/>
    <property type="match status" value="1"/>
</dbReference>
<feature type="transmembrane region" description="Helical" evidence="9">
    <location>
        <begin position="115"/>
        <end position="138"/>
    </location>
</feature>
<keyword evidence="2" id="KW-1003">Cell membrane</keyword>
<evidence type="ECO:0000256" key="7">
    <source>
        <dbReference type="ARBA" id="ARBA00023136"/>
    </source>
</evidence>
<feature type="transmembrane region" description="Helical" evidence="9">
    <location>
        <begin position="308"/>
        <end position="325"/>
    </location>
</feature>
<accession>A7NFE6</accession>
<keyword evidence="4 11" id="KW-0808">Transferase</keyword>
<evidence type="ECO:0000256" key="6">
    <source>
        <dbReference type="ARBA" id="ARBA00022989"/>
    </source>
</evidence>
<keyword evidence="5 9" id="KW-0812">Transmembrane</keyword>